<dbReference type="InterPro" id="IPR013783">
    <property type="entry name" value="Ig-like_fold"/>
</dbReference>
<dbReference type="RefSeq" id="WP_171187913.1">
    <property type="nucleotide sequence ID" value="NZ_WTPX01000091.1"/>
</dbReference>
<feature type="chain" id="PRO_5046403844" evidence="1">
    <location>
        <begin position="25"/>
        <end position="506"/>
    </location>
</feature>
<reference evidence="3 4" key="1">
    <citation type="journal article" date="2020" name="Syst. Appl. Microbiol.">
        <title>Alienimonas chondri sp. nov., a novel planctomycete isolated from the biofilm of the red alga Chondrus crispus.</title>
        <authorList>
            <person name="Vitorino I."/>
            <person name="Albuquerque L."/>
            <person name="Wiegand S."/>
            <person name="Kallscheuer N."/>
            <person name="da Costa M.S."/>
            <person name="Lobo-da-Cunha A."/>
            <person name="Jogler C."/>
            <person name="Lage O.M."/>
        </authorList>
    </citation>
    <scope>NUCLEOTIDE SEQUENCE [LARGE SCALE GENOMIC DNA]</scope>
    <source>
        <strain evidence="3 4">LzC2</strain>
    </source>
</reference>
<accession>A0ABX1VF25</accession>
<keyword evidence="4" id="KW-1185">Reference proteome</keyword>
<gene>
    <name evidence="3" type="primary">omcB_1</name>
    <name evidence="3" type="ORF">LzC2_27720</name>
</gene>
<comment type="caution">
    <text evidence="3">The sequence shown here is derived from an EMBL/GenBank/DDBJ whole genome shotgun (WGS) entry which is preliminary data.</text>
</comment>
<evidence type="ECO:0000259" key="2">
    <source>
        <dbReference type="Pfam" id="PF01345"/>
    </source>
</evidence>
<keyword evidence="1" id="KW-0732">Signal</keyword>
<protein>
    <submittedName>
        <fullName evidence="3">Large cysteine-rich periplasmic protein OmcB</fullName>
    </submittedName>
</protein>
<sequence length="506" mass="53608">MNLTSLRTAAVAAGAALLTCGALTLTQDAAVADPDIENSGLTLDGPAGEEAIEITRRGPSQIRAGEEFTYDLVLKNVSAEPIRGIRVTETTSGVELRSASDEAAQIDGGRMTFNAGQLAAGDTRTLTVTARASETGQARSCIVVDYDPALCTMYEVVKPDLKLVWTLYADRDIDAECKVPGVYSCDDVFIVYKVTNDGSGVTEPVTLTHDLPAGLKTDDGKAKVQAKMEPLKAGETKEFRVPLMLTDAAAGQELDLSAEAKAGSITADTDVQTVGILDPALDLRVDGLSKQYIGRPAEMTFTVTNTSDAPVLNTVVAVTEPDGVNNWLVNTRDYDGEAVNIGCLQPGQSRTFKANFDVANATTVDITARAAGYCVPEIDKSFAVEYEGISAILIETVDKVDPVPVGDNTTYEIYVKNQGSAPDLNINLTGMLPDGLTFVSATGDTDVSADGQNLTFGKLDELAPGDVASWNVTVKAEKASKVQFKLNLKSDANPDGVREEEPTTLY</sequence>
<feature type="domain" description="DUF11" evidence="2">
    <location>
        <begin position="59"/>
        <end position="140"/>
    </location>
</feature>
<evidence type="ECO:0000313" key="3">
    <source>
        <dbReference type="EMBL" id="NNJ26682.1"/>
    </source>
</evidence>
<dbReference type="InterPro" id="IPR001434">
    <property type="entry name" value="OmcB-like_DUF11"/>
</dbReference>
<dbReference type="InterPro" id="IPR051172">
    <property type="entry name" value="Chlamydia_OmcB"/>
</dbReference>
<dbReference type="Proteomes" id="UP000609651">
    <property type="component" value="Unassembled WGS sequence"/>
</dbReference>
<dbReference type="Pfam" id="PF01345">
    <property type="entry name" value="DUF11"/>
    <property type="match status" value="2"/>
</dbReference>
<feature type="signal peptide" evidence="1">
    <location>
        <begin position="1"/>
        <end position="24"/>
    </location>
</feature>
<feature type="domain" description="DUF11" evidence="2">
    <location>
        <begin position="395"/>
        <end position="495"/>
    </location>
</feature>
<proteinExistence type="predicted"/>
<name>A0ABX1VF25_9PLAN</name>
<dbReference type="Gene3D" id="2.60.40.10">
    <property type="entry name" value="Immunoglobulins"/>
    <property type="match status" value="2"/>
</dbReference>
<evidence type="ECO:0000256" key="1">
    <source>
        <dbReference type="SAM" id="SignalP"/>
    </source>
</evidence>
<evidence type="ECO:0000313" key="4">
    <source>
        <dbReference type="Proteomes" id="UP000609651"/>
    </source>
</evidence>
<dbReference type="EMBL" id="WTPX01000091">
    <property type="protein sequence ID" value="NNJ26682.1"/>
    <property type="molecule type" value="Genomic_DNA"/>
</dbReference>
<dbReference type="PANTHER" id="PTHR34819">
    <property type="entry name" value="LARGE CYSTEINE-RICH PERIPLASMIC PROTEIN OMCB"/>
    <property type="match status" value="1"/>
</dbReference>
<dbReference type="InterPro" id="IPR047589">
    <property type="entry name" value="DUF11_rpt"/>
</dbReference>
<dbReference type="NCBIfam" id="TIGR01451">
    <property type="entry name" value="B_ant_repeat"/>
    <property type="match status" value="1"/>
</dbReference>
<dbReference type="PANTHER" id="PTHR34819:SF3">
    <property type="entry name" value="CELL SURFACE PROTEIN"/>
    <property type="match status" value="1"/>
</dbReference>
<organism evidence="3 4">
    <name type="scientific">Alienimonas chondri</name>
    <dbReference type="NCBI Taxonomy" id="2681879"/>
    <lineage>
        <taxon>Bacteria</taxon>
        <taxon>Pseudomonadati</taxon>
        <taxon>Planctomycetota</taxon>
        <taxon>Planctomycetia</taxon>
        <taxon>Planctomycetales</taxon>
        <taxon>Planctomycetaceae</taxon>
        <taxon>Alienimonas</taxon>
    </lineage>
</organism>